<dbReference type="AlphaFoldDB" id="A0A379FKB7"/>
<accession>A0A379FKB7</accession>
<organism evidence="2 3">
    <name type="scientific">Providencia rettgeri</name>
    <dbReference type="NCBI Taxonomy" id="587"/>
    <lineage>
        <taxon>Bacteria</taxon>
        <taxon>Pseudomonadati</taxon>
        <taxon>Pseudomonadota</taxon>
        <taxon>Gammaproteobacteria</taxon>
        <taxon>Enterobacterales</taxon>
        <taxon>Morganellaceae</taxon>
        <taxon>Providencia</taxon>
    </lineage>
</organism>
<feature type="domain" description="DUF3686" evidence="1">
    <location>
        <begin position="38"/>
        <end position="281"/>
    </location>
</feature>
<dbReference type="Pfam" id="PF12458">
    <property type="entry name" value="DUF3686"/>
    <property type="match status" value="1"/>
</dbReference>
<gene>
    <name evidence="2" type="ORF">NCTC11801_00016</name>
</gene>
<name>A0A379FKB7_PRORE</name>
<dbReference type="InterPro" id="IPR020958">
    <property type="entry name" value="DUF3686"/>
</dbReference>
<dbReference type="EMBL" id="UGTZ01000001">
    <property type="protein sequence ID" value="SUC29129.1"/>
    <property type="molecule type" value="Genomic_DNA"/>
</dbReference>
<proteinExistence type="predicted"/>
<reference evidence="2 3" key="1">
    <citation type="submission" date="2018-06" db="EMBL/GenBank/DDBJ databases">
        <authorList>
            <consortium name="Pathogen Informatics"/>
            <person name="Doyle S."/>
        </authorList>
    </citation>
    <scope>NUCLEOTIDE SEQUENCE [LARGE SCALE GENOMIC DNA]</scope>
    <source>
        <strain evidence="2 3">NCTC11801</strain>
    </source>
</reference>
<evidence type="ECO:0000313" key="3">
    <source>
        <dbReference type="Proteomes" id="UP000254208"/>
    </source>
</evidence>
<sequence length="305" mass="35260">MSDIQDTDREQEILDSAVAEGGAYEILRKRLTDQGQQLHQKAAQLNEMRLDEFGQSQMDIIGRIRIRTENNCQARDIVRVGKWLLFGYNVFLGLKKETHLEDVFSLYRLIENDDEFDVEAVPYEGTFLSDNRFVQDFTELYTYYKNTQLLQLVERDGKLLVSFQIGDRITDVRVFRWSISSDKRKIEYIDNRGERDIALPPAYDFEWQKTTREDTVNGRYPHINILDTVFIETIDGDLTIKCENNTEDGLGIYREAVLDKNQSLDDAQIEYAQTGSLIILKSITLSGRNLALLSLQHAISISTTH</sequence>
<protein>
    <submittedName>
        <fullName evidence="2">ATPase involved in DNA repair</fullName>
    </submittedName>
</protein>
<evidence type="ECO:0000313" key="2">
    <source>
        <dbReference type="EMBL" id="SUC29129.1"/>
    </source>
</evidence>
<dbReference type="Proteomes" id="UP000254208">
    <property type="component" value="Unassembled WGS sequence"/>
</dbReference>
<evidence type="ECO:0000259" key="1">
    <source>
        <dbReference type="Pfam" id="PF12458"/>
    </source>
</evidence>